<dbReference type="SMART" id="SM00389">
    <property type="entry name" value="HOX"/>
    <property type="match status" value="1"/>
</dbReference>
<dbReference type="GO" id="GO:0045893">
    <property type="term" value="P:positive regulation of DNA-templated transcription"/>
    <property type="evidence" value="ECO:0007669"/>
    <property type="project" value="TreeGrafter"/>
</dbReference>
<dbReference type="Pfam" id="PF00046">
    <property type="entry name" value="Homeodomain"/>
    <property type="match status" value="1"/>
</dbReference>
<keyword evidence="14" id="KW-0472">Membrane</keyword>
<dbReference type="PROSITE" id="PS00027">
    <property type="entry name" value="HOMEOBOX_1"/>
    <property type="match status" value="1"/>
</dbReference>
<keyword evidence="5 11" id="KW-0804">Transcription</keyword>
<dbReference type="Gramene" id="novel_model_3944_5bd9a17a.1.5bd9b139">
    <property type="protein sequence ID" value="cds.novel_model_3944_5bd9a17a.1.5bd9b139"/>
    <property type="gene ID" value="novel_gene_2128_5bd9a17a"/>
</dbReference>
<evidence type="ECO:0000256" key="12">
    <source>
        <dbReference type="SAM" id="Coils"/>
    </source>
</evidence>
<evidence type="ECO:0000256" key="3">
    <source>
        <dbReference type="ARBA" id="ARBA00023125"/>
    </source>
</evidence>
<dbReference type="FunFam" id="1.10.10.60:FF:000293">
    <property type="entry name" value="Homeobox-leucine zipper protein ATHB-7"/>
    <property type="match status" value="1"/>
</dbReference>
<evidence type="ECO:0000313" key="17">
    <source>
        <dbReference type="Proteomes" id="UP000596661"/>
    </source>
</evidence>
<dbReference type="InterPro" id="IPR003106">
    <property type="entry name" value="Leu_zip_homeo"/>
</dbReference>
<name>A0A803R1G5_CANSA</name>
<evidence type="ECO:0000256" key="2">
    <source>
        <dbReference type="ARBA" id="ARBA00023015"/>
    </source>
</evidence>
<evidence type="ECO:0000313" key="16">
    <source>
        <dbReference type="EnsemblPlants" id="cds.novel_model_3944_5bd9a17a.1.5bd9b139"/>
    </source>
</evidence>
<dbReference type="InterPro" id="IPR045224">
    <property type="entry name" value="HDZip_class_I_plant"/>
</dbReference>
<dbReference type="PROSITE" id="PS50071">
    <property type="entry name" value="HOMEOBOX_2"/>
    <property type="match status" value="1"/>
</dbReference>
<dbReference type="PANTHER" id="PTHR24326:SF620">
    <property type="entry name" value="HOMEOBOX-LEUCINE ZIPPER PROTEIN"/>
    <property type="match status" value="1"/>
</dbReference>
<proteinExistence type="inferred from homology"/>
<dbReference type="GO" id="GO:0005634">
    <property type="term" value="C:nucleus"/>
    <property type="evidence" value="ECO:0007669"/>
    <property type="project" value="UniProtKB-SubCell"/>
</dbReference>
<comment type="subcellular location">
    <subcellularLocation>
        <location evidence="1 9 10">Nucleus</location>
    </subcellularLocation>
</comment>
<dbReference type="EMBL" id="UZAU01000409">
    <property type="status" value="NOT_ANNOTATED_CDS"/>
    <property type="molecule type" value="Genomic_DNA"/>
</dbReference>
<evidence type="ECO:0000256" key="5">
    <source>
        <dbReference type="ARBA" id="ARBA00023163"/>
    </source>
</evidence>
<keyword evidence="3 9" id="KW-0238">DNA-binding</keyword>
<dbReference type="GO" id="GO:0000976">
    <property type="term" value="F:transcription cis-regulatory region binding"/>
    <property type="evidence" value="ECO:0007669"/>
    <property type="project" value="UniProtKB-ARBA"/>
</dbReference>
<dbReference type="CDD" id="cd00086">
    <property type="entry name" value="homeodomain"/>
    <property type="match status" value="1"/>
</dbReference>
<dbReference type="PANTHER" id="PTHR24326">
    <property type="entry name" value="HOMEOBOX-LEUCINE ZIPPER PROTEIN"/>
    <property type="match status" value="1"/>
</dbReference>
<keyword evidence="2 11" id="KW-0805">Transcription regulation</keyword>
<dbReference type="EnsemblPlants" id="novel_model_3944_5bd9a17a.1.5bd9b139">
    <property type="protein sequence ID" value="cds.novel_model_3944_5bd9a17a.1.5bd9b139"/>
    <property type="gene ID" value="novel_gene_2128_5bd9a17a"/>
</dbReference>
<dbReference type="InterPro" id="IPR001356">
    <property type="entry name" value="HD"/>
</dbReference>
<reference evidence="16" key="1">
    <citation type="submission" date="2018-11" db="EMBL/GenBank/DDBJ databases">
        <authorList>
            <person name="Grassa J C."/>
        </authorList>
    </citation>
    <scope>NUCLEOTIDE SEQUENCE [LARGE SCALE GENOMIC DNA]</scope>
</reference>
<dbReference type="SUPFAM" id="SSF46689">
    <property type="entry name" value="Homeodomain-like"/>
    <property type="match status" value="1"/>
</dbReference>
<dbReference type="Gene3D" id="1.10.10.60">
    <property type="entry name" value="Homeodomain-like"/>
    <property type="match status" value="1"/>
</dbReference>
<evidence type="ECO:0000256" key="9">
    <source>
        <dbReference type="PROSITE-ProRule" id="PRU00108"/>
    </source>
</evidence>
<evidence type="ECO:0000256" key="10">
    <source>
        <dbReference type="RuleBase" id="RU000682"/>
    </source>
</evidence>
<evidence type="ECO:0000256" key="14">
    <source>
        <dbReference type="SAM" id="Phobius"/>
    </source>
</evidence>
<keyword evidence="14" id="KW-0812">Transmembrane</keyword>
<keyword evidence="14" id="KW-1133">Transmembrane helix</keyword>
<comment type="similarity">
    <text evidence="7 11">Belongs to the HD-ZIP homeobox family. Class I subfamily.</text>
</comment>
<protein>
    <recommendedName>
        <fullName evidence="11">Homeobox-leucine zipper protein</fullName>
    </recommendedName>
    <alternativeName>
        <fullName evidence="11">HD-ZIP protein</fullName>
    </alternativeName>
    <alternativeName>
        <fullName evidence="11">Homeodomain transcription factor</fullName>
    </alternativeName>
</protein>
<evidence type="ECO:0000256" key="6">
    <source>
        <dbReference type="ARBA" id="ARBA00023242"/>
    </source>
</evidence>
<feature type="DNA-binding region" description="Homeobox" evidence="9">
    <location>
        <begin position="25"/>
        <end position="84"/>
    </location>
</feature>
<evidence type="ECO:0000256" key="11">
    <source>
        <dbReference type="RuleBase" id="RU369038"/>
    </source>
</evidence>
<evidence type="ECO:0000256" key="7">
    <source>
        <dbReference type="ARBA" id="ARBA00025748"/>
    </source>
</evidence>
<dbReference type="Proteomes" id="UP000596661">
    <property type="component" value="Chromosome 5"/>
</dbReference>
<feature type="domain" description="Homeobox" evidence="15">
    <location>
        <begin position="23"/>
        <end position="83"/>
    </location>
</feature>
<keyword evidence="4 9" id="KW-0371">Homeobox</keyword>
<dbReference type="InterPro" id="IPR009057">
    <property type="entry name" value="Homeodomain-like_sf"/>
</dbReference>
<accession>A0A803R1G5</accession>
<dbReference type="GO" id="GO:0000981">
    <property type="term" value="F:DNA-binding transcription factor activity, RNA polymerase II-specific"/>
    <property type="evidence" value="ECO:0007669"/>
    <property type="project" value="UniProtKB-UniRule"/>
</dbReference>
<keyword evidence="12" id="KW-0175">Coiled coil</keyword>
<keyword evidence="17" id="KW-1185">Reference proteome</keyword>
<organism evidence="16 17">
    <name type="scientific">Cannabis sativa</name>
    <name type="common">Hemp</name>
    <name type="synonym">Marijuana</name>
    <dbReference type="NCBI Taxonomy" id="3483"/>
    <lineage>
        <taxon>Eukaryota</taxon>
        <taxon>Viridiplantae</taxon>
        <taxon>Streptophyta</taxon>
        <taxon>Embryophyta</taxon>
        <taxon>Tracheophyta</taxon>
        <taxon>Spermatophyta</taxon>
        <taxon>Magnoliopsida</taxon>
        <taxon>eudicotyledons</taxon>
        <taxon>Gunneridae</taxon>
        <taxon>Pentapetalae</taxon>
        <taxon>rosids</taxon>
        <taxon>fabids</taxon>
        <taxon>Rosales</taxon>
        <taxon>Cannabaceae</taxon>
        <taxon>Cannabis</taxon>
    </lineage>
</organism>
<evidence type="ECO:0000256" key="4">
    <source>
        <dbReference type="ARBA" id="ARBA00023155"/>
    </source>
</evidence>
<gene>
    <name evidence="16" type="primary">LOC115715621</name>
</gene>
<dbReference type="PRINTS" id="PR00031">
    <property type="entry name" value="HTHREPRESSR"/>
</dbReference>
<feature type="compositionally biased region" description="Polar residues" evidence="13">
    <location>
        <begin position="1"/>
        <end position="12"/>
    </location>
</feature>
<dbReference type="Pfam" id="PF02183">
    <property type="entry name" value="HALZ"/>
    <property type="match status" value="1"/>
</dbReference>
<sequence length="144" mass="17365">MESRDQFPSFQHSLIPISKKKKNNNNNNQRRFSDEQIKQLESIFESETKLEPKKKIQLARELGLQPKQVAIWFQNRRARWKSKQIEQDFKNLRAEYDNLVSQFDSLKQEKDSLVLQVINTFRLLFFSLFYSIFSKYYFKSSRAS</sequence>
<comment type="function">
    <text evidence="8">Probable transcription activator that may act as growth regulators in response to water deficit.</text>
</comment>
<dbReference type="GO" id="GO:0009737">
    <property type="term" value="P:response to abscisic acid"/>
    <property type="evidence" value="ECO:0007669"/>
    <property type="project" value="UniProtKB-ARBA"/>
</dbReference>
<reference evidence="16" key="2">
    <citation type="submission" date="2021-03" db="UniProtKB">
        <authorList>
            <consortium name="EnsemblPlants"/>
        </authorList>
    </citation>
    <scope>IDENTIFICATION</scope>
</reference>
<feature type="coiled-coil region" evidence="12">
    <location>
        <begin position="75"/>
        <end position="116"/>
    </location>
</feature>
<evidence type="ECO:0000256" key="13">
    <source>
        <dbReference type="SAM" id="MobiDB-lite"/>
    </source>
</evidence>
<dbReference type="InterPro" id="IPR017970">
    <property type="entry name" value="Homeobox_CS"/>
</dbReference>
<dbReference type="AlphaFoldDB" id="A0A803R1G5"/>
<feature type="region of interest" description="Disordered" evidence="13">
    <location>
        <begin position="1"/>
        <end position="32"/>
    </location>
</feature>
<evidence type="ECO:0000256" key="8">
    <source>
        <dbReference type="ARBA" id="ARBA00058361"/>
    </source>
</evidence>
<evidence type="ECO:0000256" key="1">
    <source>
        <dbReference type="ARBA" id="ARBA00004123"/>
    </source>
</evidence>
<dbReference type="InterPro" id="IPR000047">
    <property type="entry name" value="HTH_motif"/>
</dbReference>
<comment type="function">
    <text evidence="11">Transcription factor.</text>
</comment>
<evidence type="ECO:0000259" key="15">
    <source>
        <dbReference type="PROSITE" id="PS50071"/>
    </source>
</evidence>
<dbReference type="GO" id="GO:0009414">
    <property type="term" value="P:response to water deprivation"/>
    <property type="evidence" value="ECO:0007669"/>
    <property type="project" value="UniProtKB-ARBA"/>
</dbReference>
<keyword evidence="6 9" id="KW-0539">Nucleus</keyword>
<feature type="transmembrane region" description="Helical" evidence="14">
    <location>
        <begin position="113"/>
        <end position="133"/>
    </location>
</feature>